<sequence>MPSRRQRLTGKGRERSSFAGVPRAVMETAKYRGLSASARALLLELSFQFKGGNNGDLGAGWALMRDRFGWRSPGTLARAKAELIGAGFITVARQGGRNRCSLYALTWQPIDDCLDRDGASKLDIKPTRTPLGTWRD</sequence>
<evidence type="ECO:0000313" key="2">
    <source>
        <dbReference type="Proteomes" id="UP000095342"/>
    </source>
</evidence>
<dbReference type="AlphaFoldDB" id="A0A1D8K501"/>
<keyword evidence="2" id="KW-1185">Reference proteome</keyword>
<reference evidence="1 2" key="1">
    <citation type="submission" date="2016-09" db="EMBL/GenBank/DDBJ databases">
        <title>Acidihalobacter prosperus V6 (DSM14174).</title>
        <authorList>
            <person name="Khaleque H.N."/>
            <person name="Ramsay J.P."/>
            <person name="Murphy R.J.T."/>
            <person name="Kaksonen A.H."/>
            <person name="Boxall N.J."/>
            <person name="Watkin E.L.J."/>
        </authorList>
    </citation>
    <scope>NUCLEOTIDE SEQUENCE [LARGE SCALE GENOMIC DNA]</scope>
    <source>
        <strain evidence="1 2">V6</strain>
    </source>
</reference>
<accession>A0A1D8K501</accession>
<gene>
    <name evidence="1" type="ORF">BJI67_02190</name>
</gene>
<protein>
    <recommendedName>
        <fullName evidence="3">Helix-turn-helix domain-containing protein</fullName>
    </recommendedName>
</protein>
<proteinExistence type="predicted"/>
<evidence type="ECO:0000313" key="1">
    <source>
        <dbReference type="EMBL" id="AOV16037.1"/>
    </source>
</evidence>
<dbReference type="Proteomes" id="UP000095342">
    <property type="component" value="Chromosome"/>
</dbReference>
<dbReference type="KEGG" id="aaeo:BJI67_02190"/>
<dbReference type="EMBL" id="CP017448">
    <property type="protein sequence ID" value="AOV16037.1"/>
    <property type="molecule type" value="Genomic_DNA"/>
</dbReference>
<organism evidence="1 2">
    <name type="scientific">Acidihalobacter aeolianus</name>
    <dbReference type="NCBI Taxonomy" id="2792603"/>
    <lineage>
        <taxon>Bacteria</taxon>
        <taxon>Pseudomonadati</taxon>
        <taxon>Pseudomonadota</taxon>
        <taxon>Gammaproteobacteria</taxon>
        <taxon>Chromatiales</taxon>
        <taxon>Ectothiorhodospiraceae</taxon>
        <taxon>Acidihalobacter</taxon>
    </lineage>
</organism>
<name>A0A1D8K501_9GAMM</name>
<evidence type="ECO:0008006" key="3">
    <source>
        <dbReference type="Google" id="ProtNLM"/>
    </source>
</evidence>